<feature type="compositionally biased region" description="Low complexity" evidence="2">
    <location>
        <begin position="365"/>
        <end position="378"/>
    </location>
</feature>
<evidence type="ECO:0000313" key="5">
    <source>
        <dbReference type="RefSeq" id="XP_055865198.1"/>
    </source>
</evidence>
<protein>
    <submittedName>
        <fullName evidence="5">Protein PF3D7_1417600-like</fullName>
    </submittedName>
</protein>
<keyword evidence="1" id="KW-0862">Zinc</keyword>
<dbReference type="Pfam" id="PF17921">
    <property type="entry name" value="Integrase_H2C2"/>
    <property type="match status" value="1"/>
</dbReference>
<dbReference type="GO" id="GO:0003676">
    <property type="term" value="F:nucleic acid binding"/>
    <property type="evidence" value="ECO:0007669"/>
    <property type="project" value="InterPro"/>
</dbReference>
<dbReference type="GO" id="GO:0008270">
    <property type="term" value="F:zinc ion binding"/>
    <property type="evidence" value="ECO:0007669"/>
    <property type="project" value="UniProtKB-KW"/>
</dbReference>
<dbReference type="InterPro" id="IPR021109">
    <property type="entry name" value="Peptidase_aspartic_dom_sf"/>
</dbReference>
<dbReference type="CDD" id="cd00303">
    <property type="entry name" value="retropepsin_like"/>
    <property type="match status" value="1"/>
</dbReference>
<dbReference type="PROSITE" id="PS50158">
    <property type="entry name" value="ZF_CCHC"/>
    <property type="match status" value="1"/>
</dbReference>
<keyword evidence="4" id="KW-1185">Reference proteome</keyword>
<evidence type="ECO:0000256" key="1">
    <source>
        <dbReference type="PROSITE-ProRule" id="PRU00047"/>
    </source>
</evidence>
<reference evidence="5" key="1">
    <citation type="submission" date="2025-08" db="UniProtKB">
        <authorList>
            <consortium name="RefSeq"/>
        </authorList>
    </citation>
    <scope>IDENTIFICATION</scope>
</reference>
<gene>
    <name evidence="5" type="primary">LOC129922575</name>
</gene>
<dbReference type="PANTHER" id="PTHR46888">
    <property type="entry name" value="ZINC KNUCKLE DOMAINCONTAINING PROTEIN-RELATED"/>
    <property type="match status" value="1"/>
</dbReference>
<evidence type="ECO:0000256" key="2">
    <source>
        <dbReference type="SAM" id="MobiDB-lite"/>
    </source>
</evidence>
<dbReference type="InterPro" id="IPR036397">
    <property type="entry name" value="RNaseH_sf"/>
</dbReference>
<dbReference type="AlphaFoldDB" id="A0A9W2YQZ9"/>
<feature type="domain" description="CCHC-type" evidence="3">
    <location>
        <begin position="297"/>
        <end position="312"/>
    </location>
</feature>
<sequence length="758" mass="88683">MELEGDKKRQFIERELAKAEQEKREERDRAEKDKDREERTAERAHQKELKELETKQKELEAKQKESQDKGELAKLEAAKINPNIMTQQTSNKPFISKFHKFNIKEETLENYLVQFEHISSTYNLNNEDMAKHLLANLSGEPLNIISTLTTEQKKDYIAVKTRLLEHFGKSKDYYRKLFKKIKLNKDGDFNRIIFDMKANMLKWLELAKCDIKDPIQILDMILIDNVLSNVTDLVFTFLKEKKVKTETDLITNLNLFKDSHPGHTMDKRELHQLAATVNTANNSNSNDRFKFSNSKTCFNCGKKGHVKSQCRQTSTSNFRYRSYTNYHNPSNYNQNNYNNHSNYSNQYRNYRSNQSASPRERRSPRNNNSYYNNYNTNRQSRRDTYNHQSKYNNYQNRNRNRGNTINNTQREENVAYLQTDMSKVNVFPSYVNSVEIKAMRDTGATTSIVRSNLVKPEQYLEETVMVIYANIQKFDICKTAKVWIESPWITGKIKVVVMDTPAQDLIIGNSHGVKDLTITQLDSWIKNRQRNWYLDQHHISAVQTRSHKNIVPEIELPNTLFNEIGTTRQELIKMQNSDPIIQDLLNKDYNKINLNNHHLLANNLAIRCNRNKDSTRIQIIIPESLQPKILKMAHDDPTAGHFGKKKTYAKISQKFFWPKMKTQIKDYIDSCAECTKQKLILKAPLQKSDKAHCFWDKIAIDIMGPLNTSTKGNKYILGIIDIATRWAEAFPLRDIRAEDICTSLRTIFLKFGFPNRIL</sequence>
<dbReference type="InterPro" id="IPR012337">
    <property type="entry name" value="RNaseH-like_sf"/>
</dbReference>
<organism evidence="4 5">
    <name type="scientific">Biomphalaria glabrata</name>
    <name type="common">Bloodfluke planorb</name>
    <name type="synonym">Freshwater snail</name>
    <dbReference type="NCBI Taxonomy" id="6526"/>
    <lineage>
        <taxon>Eukaryota</taxon>
        <taxon>Metazoa</taxon>
        <taxon>Spiralia</taxon>
        <taxon>Lophotrochozoa</taxon>
        <taxon>Mollusca</taxon>
        <taxon>Gastropoda</taxon>
        <taxon>Heterobranchia</taxon>
        <taxon>Euthyneura</taxon>
        <taxon>Panpulmonata</taxon>
        <taxon>Hygrophila</taxon>
        <taxon>Lymnaeoidea</taxon>
        <taxon>Planorbidae</taxon>
        <taxon>Biomphalaria</taxon>
    </lineage>
</organism>
<dbReference type="FunFam" id="1.10.340.70:FF:000001">
    <property type="entry name" value="Retrovirus-related Pol polyprotein from transposon gypsy-like Protein"/>
    <property type="match status" value="1"/>
</dbReference>
<dbReference type="Gene3D" id="4.10.60.10">
    <property type="entry name" value="Zinc finger, CCHC-type"/>
    <property type="match status" value="1"/>
</dbReference>
<dbReference type="OrthoDB" id="10062030at2759"/>
<feature type="region of interest" description="Disordered" evidence="2">
    <location>
        <begin position="1"/>
        <end position="70"/>
    </location>
</feature>
<keyword evidence="1" id="KW-0863">Zinc-finger</keyword>
<dbReference type="Pfam" id="PF00098">
    <property type="entry name" value="zf-CCHC"/>
    <property type="match status" value="1"/>
</dbReference>
<dbReference type="Proteomes" id="UP001165740">
    <property type="component" value="Chromosome 13"/>
</dbReference>
<feature type="region of interest" description="Disordered" evidence="2">
    <location>
        <begin position="321"/>
        <end position="386"/>
    </location>
</feature>
<dbReference type="Gene3D" id="3.30.420.10">
    <property type="entry name" value="Ribonuclease H-like superfamily/Ribonuclease H"/>
    <property type="match status" value="1"/>
</dbReference>
<name>A0A9W2YQZ9_BIOGL</name>
<accession>A0A9W2YQZ9</accession>
<proteinExistence type="predicted"/>
<keyword evidence="1" id="KW-0479">Metal-binding</keyword>
<dbReference type="Gene3D" id="1.10.340.70">
    <property type="match status" value="1"/>
</dbReference>
<dbReference type="SMART" id="SM00343">
    <property type="entry name" value="ZnF_C2HC"/>
    <property type="match status" value="1"/>
</dbReference>
<feature type="compositionally biased region" description="Low complexity" evidence="2">
    <location>
        <begin position="325"/>
        <end position="355"/>
    </location>
</feature>
<evidence type="ECO:0000313" key="4">
    <source>
        <dbReference type="Proteomes" id="UP001165740"/>
    </source>
</evidence>
<dbReference type="SUPFAM" id="SSF53098">
    <property type="entry name" value="Ribonuclease H-like"/>
    <property type="match status" value="1"/>
</dbReference>
<dbReference type="SUPFAM" id="SSF50630">
    <property type="entry name" value="Acid proteases"/>
    <property type="match status" value="1"/>
</dbReference>
<dbReference type="InterPro" id="IPR041588">
    <property type="entry name" value="Integrase_H2C2"/>
</dbReference>
<dbReference type="InterPro" id="IPR036875">
    <property type="entry name" value="Znf_CCHC_sf"/>
</dbReference>
<evidence type="ECO:0000259" key="3">
    <source>
        <dbReference type="PROSITE" id="PS50158"/>
    </source>
</evidence>
<dbReference type="SUPFAM" id="SSF57756">
    <property type="entry name" value="Retrovirus zinc finger-like domains"/>
    <property type="match status" value="1"/>
</dbReference>
<dbReference type="PANTHER" id="PTHR46888:SF1">
    <property type="entry name" value="RIBONUCLEASE H"/>
    <property type="match status" value="1"/>
</dbReference>
<dbReference type="OMA" id="MVIYANI"/>
<dbReference type="InterPro" id="IPR001878">
    <property type="entry name" value="Znf_CCHC"/>
</dbReference>
<dbReference type="GeneID" id="129922575"/>
<dbReference type="RefSeq" id="XP_055865198.1">
    <property type="nucleotide sequence ID" value="XM_056009223.1"/>
</dbReference>